<evidence type="ECO:0000313" key="5">
    <source>
        <dbReference type="Proteomes" id="UP000199230"/>
    </source>
</evidence>
<dbReference type="RefSeq" id="WP_242870015.1">
    <property type="nucleotide sequence ID" value="NZ_FNPV01000002.1"/>
</dbReference>
<dbReference type="Pfam" id="PF00571">
    <property type="entry name" value="CBS"/>
    <property type="match status" value="2"/>
</dbReference>
<evidence type="ECO:0000256" key="1">
    <source>
        <dbReference type="ARBA" id="ARBA00023122"/>
    </source>
</evidence>
<dbReference type="SMART" id="SM00116">
    <property type="entry name" value="CBS"/>
    <property type="match status" value="2"/>
</dbReference>
<dbReference type="InterPro" id="IPR046342">
    <property type="entry name" value="CBS_dom_sf"/>
</dbReference>
<dbReference type="Gene3D" id="3.10.580.10">
    <property type="entry name" value="CBS-domain"/>
    <property type="match status" value="1"/>
</dbReference>
<evidence type="ECO:0000256" key="2">
    <source>
        <dbReference type="PROSITE-ProRule" id="PRU00703"/>
    </source>
</evidence>
<dbReference type="PROSITE" id="PS51371">
    <property type="entry name" value="CBS"/>
    <property type="match status" value="2"/>
</dbReference>
<protein>
    <submittedName>
        <fullName evidence="4">CBS domain-containing protein</fullName>
    </submittedName>
</protein>
<evidence type="ECO:0000259" key="3">
    <source>
        <dbReference type="PROSITE" id="PS51371"/>
    </source>
</evidence>
<accession>A0A1H3K7J7</accession>
<feature type="domain" description="CBS" evidence="3">
    <location>
        <begin position="110"/>
        <end position="162"/>
    </location>
</feature>
<dbReference type="PANTHER" id="PTHR43080">
    <property type="entry name" value="CBS DOMAIN-CONTAINING PROTEIN CBSX3, MITOCHONDRIAL"/>
    <property type="match status" value="1"/>
</dbReference>
<sequence>MTTNHVVEPMQDELKAKDIMVKDVMTVTEDQTVDQVIQLLMDHNISGLPVVDEDNHVVGIVTEGDLIYRSKKLEIPRYFTILDSYIFFDNTKKVEDQIRKMVGYRVKEIMTKEVIAVDIEDTVEDIATTMTRKNINRVPVTKEGKLVGIVTRRDIIRAYASG</sequence>
<dbReference type="SUPFAM" id="SSF54631">
    <property type="entry name" value="CBS-domain pair"/>
    <property type="match status" value="1"/>
</dbReference>
<dbReference type="InterPro" id="IPR000644">
    <property type="entry name" value="CBS_dom"/>
</dbReference>
<proteinExistence type="predicted"/>
<reference evidence="4 5" key="1">
    <citation type="submission" date="2016-10" db="EMBL/GenBank/DDBJ databases">
        <authorList>
            <person name="de Groot N.N."/>
        </authorList>
    </citation>
    <scope>NUCLEOTIDE SEQUENCE [LARGE SCALE GENOMIC DNA]</scope>
    <source>
        <strain evidence="4 5">APO</strain>
    </source>
</reference>
<organism evidence="4 5">
    <name type="scientific">Tindallia californiensis</name>
    <dbReference type="NCBI Taxonomy" id="159292"/>
    <lineage>
        <taxon>Bacteria</taxon>
        <taxon>Bacillati</taxon>
        <taxon>Bacillota</taxon>
        <taxon>Clostridia</taxon>
        <taxon>Peptostreptococcales</taxon>
        <taxon>Tindalliaceae</taxon>
        <taxon>Tindallia</taxon>
    </lineage>
</organism>
<name>A0A1H3K7J7_9FIRM</name>
<dbReference type="CDD" id="cd04586">
    <property type="entry name" value="CBS_pair_BON_assoc"/>
    <property type="match status" value="1"/>
</dbReference>
<evidence type="ECO:0000313" key="4">
    <source>
        <dbReference type="EMBL" id="SDY47568.1"/>
    </source>
</evidence>
<dbReference type="STRING" id="159292.SAMN05192546_102239"/>
<dbReference type="AlphaFoldDB" id="A0A1H3K7J7"/>
<dbReference type="PANTHER" id="PTHR43080:SF2">
    <property type="entry name" value="CBS DOMAIN-CONTAINING PROTEIN"/>
    <property type="match status" value="1"/>
</dbReference>
<keyword evidence="1 2" id="KW-0129">CBS domain</keyword>
<gene>
    <name evidence="4" type="ORF">SAMN05192546_102239</name>
</gene>
<dbReference type="EMBL" id="FNPV01000002">
    <property type="protein sequence ID" value="SDY47568.1"/>
    <property type="molecule type" value="Genomic_DNA"/>
</dbReference>
<dbReference type="Proteomes" id="UP000199230">
    <property type="component" value="Unassembled WGS sequence"/>
</dbReference>
<dbReference type="InterPro" id="IPR051257">
    <property type="entry name" value="Diverse_CBS-Domain"/>
</dbReference>
<feature type="domain" description="CBS" evidence="3">
    <location>
        <begin position="20"/>
        <end position="77"/>
    </location>
</feature>
<keyword evidence="5" id="KW-1185">Reference proteome</keyword>